<reference evidence="1 2" key="1">
    <citation type="submission" date="2019-03" db="EMBL/GenBank/DDBJ databases">
        <title>First draft genome of Liparis tanakae, snailfish: a comprehensive survey of snailfish specific genes.</title>
        <authorList>
            <person name="Kim W."/>
            <person name="Song I."/>
            <person name="Jeong J.-H."/>
            <person name="Kim D."/>
            <person name="Kim S."/>
            <person name="Ryu S."/>
            <person name="Song J.Y."/>
            <person name="Lee S.K."/>
        </authorList>
    </citation>
    <scope>NUCLEOTIDE SEQUENCE [LARGE SCALE GENOMIC DNA]</scope>
    <source>
        <tissue evidence="1">Muscle</tissue>
    </source>
</reference>
<evidence type="ECO:0000313" key="1">
    <source>
        <dbReference type="EMBL" id="TNN62810.1"/>
    </source>
</evidence>
<dbReference type="Proteomes" id="UP000314294">
    <property type="component" value="Unassembled WGS sequence"/>
</dbReference>
<proteinExistence type="predicted"/>
<accession>A0A4Z2HBB5</accession>
<dbReference type="EMBL" id="SRLO01000286">
    <property type="protein sequence ID" value="TNN62810.1"/>
    <property type="molecule type" value="Genomic_DNA"/>
</dbReference>
<gene>
    <name evidence="1" type="ORF">EYF80_027036</name>
</gene>
<comment type="caution">
    <text evidence="1">The sequence shown here is derived from an EMBL/GenBank/DDBJ whole genome shotgun (WGS) entry which is preliminary data.</text>
</comment>
<organism evidence="1 2">
    <name type="scientific">Liparis tanakae</name>
    <name type="common">Tanaka's snailfish</name>
    <dbReference type="NCBI Taxonomy" id="230148"/>
    <lineage>
        <taxon>Eukaryota</taxon>
        <taxon>Metazoa</taxon>
        <taxon>Chordata</taxon>
        <taxon>Craniata</taxon>
        <taxon>Vertebrata</taxon>
        <taxon>Euteleostomi</taxon>
        <taxon>Actinopterygii</taxon>
        <taxon>Neopterygii</taxon>
        <taxon>Teleostei</taxon>
        <taxon>Neoteleostei</taxon>
        <taxon>Acanthomorphata</taxon>
        <taxon>Eupercaria</taxon>
        <taxon>Perciformes</taxon>
        <taxon>Cottioidei</taxon>
        <taxon>Cottales</taxon>
        <taxon>Liparidae</taxon>
        <taxon>Liparis</taxon>
    </lineage>
</organism>
<name>A0A4Z2HBB5_9TELE</name>
<evidence type="ECO:0000313" key="2">
    <source>
        <dbReference type="Proteomes" id="UP000314294"/>
    </source>
</evidence>
<sequence length="79" mass="9240">MQRRQTLRPGTSHQEVLNLSRQTLELLLELGLHGCLQLQEHTTGERYLWFLVLDPLEELGVLLHQLVMTLRLGLLELER</sequence>
<dbReference type="AlphaFoldDB" id="A0A4Z2HBB5"/>
<keyword evidence="2" id="KW-1185">Reference proteome</keyword>
<protein>
    <submittedName>
        <fullName evidence="1">Uncharacterized protein</fullName>
    </submittedName>
</protein>